<name>A0A834W011_9FABA</name>
<protein>
    <submittedName>
        <fullName evidence="1">Uncharacterized protein</fullName>
    </submittedName>
</protein>
<dbReference type="AlphaFoldDB" id="A0A834W011"/>
<keyword evidence="2" id="KW-1185">Reference proteome</keyword>
<reference evidence="1" key="1">
    <citation type="submission" date="2020-09" db="EMBL/GenBank/DDBJ databases">
        <title>Genome-Enabled Discovery of Anthraquinone Biosynthesis in Senna tora.</title>
        <authorList>
            <person name="Kang S.-H."/>
            <person name="Pandey R.P."/>
            <person name="Lee C.-M."/>
            <person name="Sim J.-S."/>
            <person name="Jeong J.-T."/>
            <person name="Choi B.-S."/>
            <person name="Jung M."/>
            <person name="Ginzburg D."/>
            <person name="Zhao K."/>
            <person name="Won S.Y."/>
            <person name="Oh T.-J."/>
            <person name="Yu Y."/>
            <person name="Kim N.-H."/>
            <person name="Lee O.R."/>
            <person name="Lee T.-H."/>
            <person name="Bashyal P."/>
            <person name="Kim T.-S."/>
            <person name="Lee W.-H."/>
            <person name="Kawkins C."/>
            <person name="Kim C.-K."/>
            <person name="Kim J.S."/>
            <person name="Ahn B.O."/>
            <person name="Rhee S.Y."/>
            <person name="Sohng J.K."/>
        </authorList>
    </citation>
    <scope>NUCLEOTIDE SEQUENCE</scope>
    <source>
        <tissue evidence="1">Leaf</tissue>
    </source>
</reference>
<gene>
    <name evidence="1" type="ORF">G2W53_042621</name>
</gene>
<dbReference type="EMBL" id="JAAIUW010000013">
    <property type="protein sequence ID" value="KAF7803510.1"/>
    <property type="molecule type" value="Genomic_DNA"/>
</dbReference>
<evidence type="ECO:0000313" key="1">
    <source>
        <dbReference type="EMBL" id="KAF7803510.1"/>
    </source>
</evidence>
<accession>A0A834W011</accession>
<proteinExistence type="predicted"/>
<dbReference type="Proteomes" id="UP000634136">
    <property type="component" value="Unassembled WGS sequence"/>
</dbReference>
<comment type="caution">
    <text evidence="1">The sequence shown here is derived from an EMBL/GenBank/DDBJ whole genome shotgun (WGS) entry which is preliminary data.</text>
</comment>
<organism evidence="1 2">
    <name type="scientific">Senna tora</name>
    <dbReference type="NCBI Taxonomy" id="362788"/>
    <lineage>
        <taxon>Eukaryota</taxon>
        <taxon>Viridiplantae</taxon>
        <taxon>Streptophyta</taxon>
        <taxon>Embryophyta</taxon>
        <taxon>Tracheophyta</taxon>
        <taxon>Spermatophyta</taxon>
        <taxon>Magnoliopsida</taxon>
        <taxon>eudicotyledons</taxon>
        <taxon>Gunneridae</taxon>
        <taxon>Pentapetalae</taxon>
        <taxon>rosids</taxon>
        <taxon>fabids</taxon>
        <taxon>Fabales</taxon>
        <taxon>Fabaceae</taxon>
        <taxon>Caesalpinioideae</taxon>
        <taxon>Cassia clade</taxon>
        <taxon>Senna</taxon>
    </lineage>
</organism>
<evidence type="ECO:0000313" key="2">
    <source>
        <dbReference type="Proteomes" id="UP000634136"/>
    </source>
</evidence>
<sequence length="44" mass="4830">MGVPETIMIGLSTVLEDNYELAAASFFSVSRFSVSSIKYGHFKV</sequence>